<comment type="caution">
    <text evidence="1">The sequence shown here is derived from an EMBL/GenBank/DDBJ whole genome shotgun (WGS) entry which is preliminary data.</text>
</comment>
<dbReference type="EMBL" id="CM042019">
    <property type="protein sequence ID" value="KAI3823236.1"/>
    <property type="molecule type" value="Genomic_DNA"/>
</dbReference>
<name>A0ACB9JT75_9ASTR</name>
<gene>
    <name evidence="1" type="ORF">L1987_04669</name>
</gene>
<keyword evidence="2" id="KW-1185">Reference proteome</keyword>
<reference evidence="1 2" key="2">
    <citation type="journal article" date="2022" name="Mol. Ecol. Resour.">
        <title>The genomes of chicory, endive, great burdock and yacon provide insights into Asteraceae paleo-polyploidization history and plant inulin production.</title>
        <authorList>
            <person name="Fan W."/>
            <person name="Wang S."/>
            <person name="Wang H."/>
            <person name="Wang A."/>
            <person name="Jiang F."/>
            <person name="Liu H."/>
            <person name="Zhao H."/>
            <person name="Xu D."/>
            <person name="Zhang Y."/>
        </authorList>
    </citation>
    <scope>NUCLEOTIDE SEQUENCE [LARGE SCALE GENOMIC DNA]</scope>
    <source>
        <strain evidence="2">cv. Yunnan</strain>
        <tissue evidence="1">Leaves</tissue>
    </source>
</reference>
<evidence type="ECO:0000313" key="1">
    <source>
        <dbReference type="EMBL" id="KAI3823236.1"/>
    </source>
</evidence>
<evidence type="ECO:0000313" key="2">
    <source>
        <dbReference type="Proteomes" id="UP001056120"/>
    </source>
</evidence>
<dbReference type="Proteomes" id="UP001056120">
    <property type="component" value="Linkage Group LG02"/>
</dbReference>
<reference evidence="2" key="1">
    <citation type="journal article" date="2022" name="Mol. Ecol. Resour.">
        <title>The genomes of chicory, endive, great burdock and yacon provide insights into Asteraceae palaeo-polyploidization history and plant inulin production.</title>
        <authorList>
            <person name="Fan W."/>
            <person name="Wang S."/>
            <person name="Wang H."/>
            <person name="Wang A."/>
            <person name="Jiang F."/>
            <person name="Liu H."/>
            <person name="Zhao H."/>
            <person name="Xu D."/>
            <person name="Zhang Y."/>
        </authorList>
    </citation>
    <scope>NUCLEOTIDE SEQUENCE [LARGE SCALE GENOMIC DNA]</scope>
    <source>
        <strain evidence="2">cv. Yunnan</strain>
    </source>
</reference>
<proteinExistence type="predicted"/>
<organism evidence="1 2">
    <name type="scientific">Smallanthus sonchifolius</name>
    <dbReference type="NCBI Taxonomy" id="185202"/>
    <lineage>
        <taxon>Eukaryota</taxon>
        <taxon>Viridiplantae</taxon>
        <taxon>Streptophyta</taxon>
        <taxon>Embryophyta</taxon>
        <taxon>Tracheophyta</taxon>
        <taxon>Spermatophyta</taxon>
        <taxon>Magnoliopsida</taxon>
        <taxon>eudicotyledons</taxon>
        <taxon>Gunneridae</taxon>
        <taxon>Pentapetalae</taxon>
        <taxon>asterids</taxon>
        <taxon>campanulids</taxon>
        <taxon>Asterales</taxon>
        <taxon>Asteraceae</taxon>
        <taxon>Asteroideae</taxon>
        <taxon>Heliantheae alliance</taxon>
        <taxon>Millerieae</taxon>
        <taxon>Smallanthus</taxon>
    </lineage>
</organism>
<accession>A0ACB9JT75</accession>
<protein>
    <submittedName>
        <fullName evidence="1">Uncharacterized protein</fullName>
    </submittedName>
</protein>
<sequence>MKKLFEEEDKEAEKNDQEEKAEHNIWIDKSDWFKKPESKPGENIIVSAFGPESDGHIYDFENFLRRQNLDNFVDLKKRKYKKVKMIGKTFKQRHGRHTNTCAYLDISRSCGNERREDLIALYNMKIKCYAVDKEEASHYMRILKQLLDEGY</sequence>